<sequence>MTHEPKLAAYVIELKPSNSSIENSNRQLFRYKIGDILSEDLEDSFIFIEMCRLFIASIDTDEMYSDTVSKKCLTANQIDLENDDVNTTIRFHSEQFIIEGVVEGGKYGKKRNKTFTENKAVKDVVSEKDAITDDFYFLLYCPLSSKKSILLLQSYTDDSIDAVMKKFWKNFLSFPTTFNHPRISKYVPERIINDFKNSATISNFTYTTDMPGETLLQSVSHTENQNFKITIKIEPTKNGVNMEDLENIIAPIEEATFKSFPLGMFNRKKGTLKDSSTGKTTPFELDNNFEIKPSIVLSKYISINHDESDFERIKDYSFKILEDLKKEIFLQNAVHER</sequence>
<name>A0A562MBD1_9SPHI</name>
<dbReference type="Proteomes" id="UP000315908">
    <property type="component" value="Unassembled WGS sequence"/>
</dbReference>
<organism evidence="1 2">
    <name type="scientific">Sphingobacterium siyangense</name>
    <dbReference type="NCBI Taxonomy" id="459529"/>
    <lineage>
        <taxon>Bacteria</taxon>
        <taxon>Pseudomonadati</taxon>
        <taxon>Bacteroidota</taxon>
        <taxon>Sphingobacteriia</taxon>
        <taxon>Sphingobacteriales</taxon>
        <taxon>Sphingobacteriaceae</taxon>
        <taxon>Sphingobacterium</taxon>
    </lineage>
</organism>
<proteinExistence type="predicted"/>
<dbReference type="OrthoDB" id="1442380at2"/>
<reference evidence="1 2" key="1">
    <citation type="journal article" date="2015" name="Stand. Genomic Sci.">
        <title>Genomic Encyclopedia of Bacterial and Archaeal Type Strains, Phase III: the genomes of soil and plant-associated and newly described type strains.</title>
        <authorList>
            <person name="Whitman W.B."/>
            <person name="Woyke T."/>
            <person name="Klenk H.P."/>
            <person name="Zhou Y."/>
            <person name="Lilburn T.G."/>
            <person name="Beck B.J."/>
            <person name="De Vos P."/>
            <person name="Vandamme P."/>
            <person name="Eisen J.A."/>
            <person name="Garrity G."/>
            <person name="Hugenholtz P."/>
            <person name="Kyrpides N.C."/>
        </authorList>
    </citation>
    <scope>NUCLEOTIDE SEQUENCE [LARGE SCALE GENOMIC DNA]</scope>
    <source>
        <strain evidence="1 2">CGMCC 1.6855</strain>
    </source>
</reference>
<dbReference type="AlphaFoldDB" id="A0A562MBD1"/>
<accession>A0A562MBD1</accession>
<dbReference type="EMBL" id="VLKR01000023">
    <property type="protein sequence ID" value="TWI17204.1"/>
    <property type="molecule type" value="Genomic_DNA"/>
</dbReference>
<protein>
    <submittedName>
        <fullName evidence="1">Uncharacterized protein</fullName>
    </submittedName>
</protein>
<gene>
    <name evidence="1" type="ORF">IQ31_03940</name>
</gene>
<comment type="caution">
    <text evidence="1">The sequence shown here is derived from an EMBL/GenBank/DDBJ whole genome shotgun (WGS) entry which is preliminary data.</text>
</comment>
<evidence type="ECO:0000313" key="1">
    <source>
        <dbReference type="EMBL" id="TWI17204.1"/>
    </source>
</evidence>
<evidence type="ECO:0000313" key="2">
    <source>
        <dbReference type="Proteomes" id="UP000315908"/>
    </source>
</evidence>